<proteinExistence type="inferred from homology"/>
<sequence length="432" mass="48903">MSQLRATKPGLLVCTVACVCIFLYLRDPAPEEPTEPTYPSAVECGFYPDELCSALFEGKEAAPQIAKFCRVPHGSQILAHLHTPGNCSRVSRKARFITGPLSAEEANFSLAYIVTTPEDLDVFVRLLRAIYMPQNVYCIQVDKKAPKKYTSAVQTLANCFENIFISSKGGRVTRTGFTRLQADVTCMKDLVRSRFQWNYVINLCGHDFPIKTNKEIIRYIRSKWADRNITPGVTHPPNVTPKTRAHRPEFAPEGSSHGLPHGRYKDEPPHNLTIYSGSTYYALTRKFVEFVLTDIRARDLLQWCRNAQSPERLYWVTLNRLKDAPGATPDAGWEGDIRAIKWRSEEGSVHDGCKGRYVRESCVYGPGDLSWIVRSPSLFANKVDSTAPLVATCLERRHRLRALRQAEVPAEPHWRFPQESDFNTNWGRAGRV</sequence>
<dbReference type="PANTHER" id="PTHR19297:SF178">
    <property type="entry name" value="BETA-1,3-GALACTOSYL-O-GLYCOSYL-GLYCOPROTEIN BETA-1,6-N-ACETYLGLUCOSAMINYLTRANSFERASE 7"/>
    <property type="match status" value="1"/>
</dbReference>
<evidence type="ECO:0000256" key="8">
    <source>
        <dbReference type="ARBA" id="ARBA00023034"/>
    </source>
</evidence>
<protein>
    <submittedName>
        <fullName evidence="14">Glucosaminyl (N-acetyl) transferase family member 7</fullName>
    </submittedName>
</protein>
<keyword evidence="5" id="KW-0812">Transmembrane</keyword>
<keyword evidence="15" id="KW-1185">Reference proteome</keyword>
<evidence type="ECO:0000313" key="14">
    <source>
        <dbReference type="Ensembl" id="ENSSSUP00005026352.1"/>
    </source>
</evidence>
<dbReference type="PANTHER" id="PTHR19297">
    <property type="entry name" value="GLYCOSYLTRANSFERASE 14 FAMILY MEMBER"/>
    <property type="match status" value="1"/>
</dbReference>
<dbReference type="AlphaFoldDB" id="A0A673UYI7"/>
<feature type="region of interest" description="Disordered" evidence="12">
    <location>
        <begin position="231"/>
        <end position="261"/>
    </location>
</feature>
<dbReference type="Ensembl" id="ENSSSUT00005030126.1">
    <property type="protein sequence ID" value="ENSSSUP00005026352.1"/>
    <property type="gene ID" value="ENSSSUG00005017084.1"/>
</dbReference>
<dbReference type="GO" id="GO:0008375">
    <property type="term" value="F:acetylglucosaminyltransferase activity"/>
    <property type="evidence" value="ECO:0007669"/>
    <property type="project" value="TreeGrafter"/>
</dbReference>
<evidence type="ECO:0000256" key="10">
    <source>
        <dbReference type="ARBA" id="ARBA00023180"/>
    </source>
</evidence>
<keyword evidence="4" id="KW-0808">Transferase</keyword>
<keyword evidence="6" id="KW-0735">Signal-anchor</keyword>
<evidence type="ECO:0000256" key="9">
    <source>
        <dbReference type="ARBA" id="ARBA00023136"/>
    </source>
</evidence>
<comment type="subcellular location">
    <subcellularLocation>
        <location evidence="1">Golgi apparatus membrane</location>
        <topology evidence="1">Single-pass type II membrane protein</topology>
    </subcellularLocation>
</comment>
<evidence type="ECO:0000256" key="7">
    <source>
        <dbReference type="ARBA" id="ARBA00022989"/>
    </source>
</evidence>
<keyword evidence="10" id="KW-0325">Glycoprotein</keyword>
<gene>
    <name evidence="14" type="primary">LOC115273305</name>
</gene>
<evidence type="ECO:0000256" key="13">
    <source>
        <dbReference type="SAM" id="SignalP"/>
    </source>
</evidence>
<evidence type="ECO:0000256" key="12">
    <source>
        <dbReference type="SAM" id="MobiDB-lite"/>
    </source>
</evidence>
<reference evidence="14" key="3">
    <citation type="submission" date="2025-09" db="UniProtKB">
        <authorList>
            <consortium name="Ensembl"/>
        </authorList>
    </citation>
    <scope>IDENTIFICATION</scope>
</reference>
<evidence type="ECO:0000256" key="5">
    <source>
        <dbReference type="ARBA" id="ARBA00022692"/>
    </source>
</evidence>
<reference evidence="14 15" key="1">
    <citation type="submission" date="2019-05" db="EMBL/GenBank/DDBJ databases">
        <title>A Chromosome-scale Meerkat (S. suricatta) Genome Assembly.</title>
        <authorList>
            <person name="Dudchenko O."/>
            <person name="Lieberman Aiden E."/>
            <person name="Tung J."/>
            <person name="Barreiro L.B."/>
            <person name="Clutton-Brock T.H."/>
        </authorList>
    </citation>
    <scope>NUCLEOTIDE SEQUENCE [LARGE SCALE GENOMIC DNA]</scope>
</reference>
<dbReference type="Proteomes" id="UP000472268">
    <property type="component" value="Chromosome 12"/>
</dbReference>
<evidence type="ECO:0000256" key="2">
    <source>
        <dbReference type="ARBA" id="ARBA00004922"/>
    </source>
</evidence>
<evidence type="ECO:0000256" key="6">
    <source>
        <dbReference type="ARBA" id="ARBA00022968"/>
    </source>
</evidence>
<keyword evidence="7" id="KW-1133">Transmembrane helix</keyword>
<dbReference type="Pfam" id="PF02485">
    <property type="entry name" value="Branch"/>
    <property type="match status" value="1"/>
</dbReference>
<comment type="similarity">
    <text evidence="11">Belongs to the glycosyltransferase 14 family.</text>
</comment>
<evidence type="ECO:0000256" key="4">
    <source>
        <dbReference type="ARBA" id="ARBA00022679"/>
    </source>
</evidence>
<dbReference type="OMA" id="TCLERWH"/>
<keyword evidence="8" id="KW-0333">Golgi apparatus</keyword>
<name>A0A673UYI7_SURSU</name>
<feature type="chain" id="PRO_5025472482" evidence="13">
    <location>
        <begin position="29"/>
        <end position="432"/>
    </location>
</feature>
<organism evidence="14 15">
    <name type="scientific">Suricata suricatta</name>
    <name type="common">Meerkat</name>
    <dbReference type="NCBI Taxonomy" id="37032"/>
    <lineage>
        <taxon>Eukaryota</taxon>
        <taxon>Metazoa</taxon>
        <taxon>Chordata</taxon>
        <taxon>Craniata</taxon>
        <taxon>Vertebrata</taxon>
        <taxon>Euteleostomi</taxon>
        <taxon>Mammalia</taxon>
        <taxon>Eutheria</taxon>
        <taxon>Laurasiatheria</taxon>
        <taxon>Carnivora</taxon>
        <taxon>Feliformia</taxon>
        <taxon>Herpestidae</taxon>
        <taxon>Suricata</taxon>
    </lineage>
</organism>
<keyword evidence="13" id="KW-0732">Signal</keyword>
<feature type="signal peptide" evidence="13">
    <location>
        <begin position="1"/>
        <end position="28"/>
    </location>
</feature>
<evidence type="ECO:0000313" key="15">
    <source>
        <dbReference type="Proteomes" id="UP000472268"/>
    </source>
</evidence>
<accession>A0A673UYI7</accession>
<dbReference type="InterPro" id="IPR003406">
    <property type="entry name" value="Glyco_trans_14"/>
</dbReference>
<evidence type="ECO:0000256" key="3">
    <source>
        <dbReference type="ARBA" id="ARBA00022676"/>
    </source>
</evidence>
<evidence type="ECO:0000256" key="11">
    <source>
        <dbReference type="ARBA" id="ARBA00038150"/>
    </source>
</evidence>
<comment type="pathway">
    <text evidence="2">Protein modification; protein glycosylation.</text>
</comment>
<dbReference type="GO" id="GO:0000139">
    <property type="term" value="C:Golgi membrane"/>
    <property type="evidence" value="ECO:0007669"/>
    <property type="project" value="UniProtKB-SubCell"/>
</dbReference>
<keyword evidence="9" id="KW-0472">Membrane</keyword>
<reference evidence="14" key="2">
    <citation type="submission" date="2025-08" db="UniProtKB">
        <authorList>
            <consortium name="Ensembl"/>
        </authorList>
    </citation>
    <scope>IDENTIFICATION</scope>
</reference>
<keyword evidence="3" id="KW-0328">Glycosyltransferase</keyword>
<evidence type="ECO:0000256" key="1">
    <source>
        <dbReference type="ARBA" id="ARBA00004323"/>
    </source>
</evidence>